<dbReference type="InterPro" id="IPR011042">
    <property type="entry name" value="6-blade_b-propeller_TolB-like"/>
</dbReference>
<organism evidence="1 2">
    <name type="scientific">Mytilus coruscus</name>
    <name type="common">Sea mussel</name>
    <dbReference type="NCBI Taxonomy" id="42192"/>
    <lineage>
        <taxon>Eukaryota</taxon>
        <taxon>Metazoa</taxon>
        <taxon>Spiralia</taxon>
        <taxon>Lophotrochozoa</taxon>
        <taxon>Mollusca</taxon>
        <taxon>Bivalvia</taxon>
        <taxon>Autobranchia</taxon>
        <taxon>Pteriomorphia</taxon>
        <taxon>Mytilida</taxon>
        <taxon>Mytiloidea</taxon>
        <taxon>Mytilidae</taxon>
        <taxon>Mytilinae</taxon>
        <taxon>Mytilus</taxon>
    </lineage>
</organism>
<gene>
    <name evidence="1" type="ORF">MCOR_16209</name>
</gene>
<dbReference type="OrthoDB" id="10410343at2759"/>
<dbReference type="Pfam" id="PF06739">
    <property type="entry name" value="SBBP"/>
    <property type="match status" value="1"/>
</dbReference>
<dbReference type="Proteomes" id="UP000507470">
    <property type="component" value="Unassembled WGS sequence"/>
</dbReference>
<dbReference type="EMBL" id="CACVKT020002854">
    <property type="protein sequence ID" value="CAC5380234.1"/>
    <property type="molecule type" value="Genomic_DNA"/>
</dbReference>
<protein>
    <recommendedName>
        <fullName evidence="3">TRIM71</fullName>
    </recommendedName>
</protein>
<evidence type="ECO:0008006" key="3">
    <source>
        <dbReference type="Google" id="ProtNLM"/>
    </source>
</evidence>
<sequence length="256" mass="28765">MGKIKKNAKDLKSFLLVKYLENEVSSKGEFLQSMIDKEHFQERNLSYKAHAAIQKIVIDINNFGAITVETKPSNVVIKRRNDKEEQLLVPPFSTWSVHNIELKLTKIIDSTGNNTWGCSMLPDGRFAFPDYYSQTIRVFNTDGTFSFDVKTSTCVCDIAYISEDNTLAVSSGGSDLQGIEQWTFQNESILKEPRGISVDNDGNVYVVGVESFNVVVISADGKQYKELFIVSDDLLDPYTLDYNKSTNQLLVADNSN</sequence>
<dbReference type="Gene3D" id="2.120.10.30">
    <property type="entry name" value="TolB, C-terminal domain"/>
    <property type="match status" value="1"/>
</dbReference>
<evidence type="ECO:0000313" key="2">
    <source>
        <dbReference type="Proteomes" id="UP000507470"/>
    </source>
</evidence>
<proteinExistence type="predicted"/>
<reference evidence="1 2" key="1">
    <citation type="submission" date="2020-06" db="EMBL/GenBank/DDBJ databases">
        <authorList>
            <person name="Li R."/>
            <person name="Bekaert M."/>
        </authorList>
    </citation>
    <scope>NUCLEOTIDE SEQUENCE [LARGE SCALE GENOMIC DNA]</scope>
    <source>
        <strain evidence="2">wild</strain>
    </source>
</reference>
<accession>A0A6J8BBI9</accession>
<keyword evidence="2" id="KW-1185">Reference proteome</keyword>
<evidence type="ECO:0000313" key="1">
    <source>
        <dbReference type="EMBL" id="CAC5380234.1"/>
    </source>
</evidence>
<dbReference type="SUPFAM" id="SSF101898">
    <property type="entry name" value="NHL repeat"/>
    <property type="match status" value="1"/>
</dbReference>
<dbReference type="AlphaFoldDB" id="A0A6J8BBI9"/>
<name>A0A6J8BBI9_MYTCO</name>
<dbReference type="InterPro" id="IPR010620">
    <property type="entry name" value="SBBP_repeat"/>
</dbReference>